<accession>A0AAV8D0M7</accession>
<dbReference type="Pfam" id="PF04864">
    <property type="entry name" value="Alliinase_C"/>
    <property type="match status" value="2"/>
</dbReference>
<dbReference type="GO" id="GO:0006520">
    <property type="term" value="P:amino acid metabolic process"/>
    <property type="evidence" value="ECO:0007669"/>
    <property type="project" value="TreeGrafter"/>
</dbReference>
<evidence type="ECO:0000313" key="5">
    <source>
        <dbReference type="EMBL" id="KAJ4760578.1"/>
    </source>
</evidence>
<protein>
    <submittedName>
        <fullName evidence="5">Tryptophan aminotransferase-related protein 2</fullName>
    </submittedName>
</protein>
<comment type="caution">
    <text evidence="5">The sequence shown here is derived from an EMBL/GenBank/DDBJ whole genome shotgun (WGS) entry which is preliminary data.</text>
</comment>
<sequence length="411" mass="46653">MEEKASTAIAGISHDRDSIINLDHGDPTMFEPFWKEIGDSATVVIPGWQKMSYFSDPRNLCWFLEPEFANEARRLHRIVGNAVTDDRHIIVGVGSTQLIHAALFALASTEARQPVDVISAAPYYSMYSGIADFMKSGMFHWAGDAATFNGDDNFIELVCSPNNPDGEIRHAVRGNEAGKRVHDMAYYWPQYTPMRHPADHDIMLFTVSKATGHAGTRIGWALVKDAEVARKMAKFIEMNTIGVSKDSQVRAAKILKVIADGYELPDLEAGSKFFHFGRCLLANRWQRLRQAIKVSGRFSLPQFPSEFCMFFKEQAETYPGTCDKLILIYVFACKFAQKYFFFSLFFSNDKGFAWLRSEDQTIEDLEVFFKTLNILTRNGRQFGVGPEYVRVSMLDRDANFDVFIKRISSLE</sequence>
<dbReference type="PANTHER" id="PTHR43795:SF22">
    <property type="entry name" value="TRYPTOPHAN AMINOTRANSFERASE-RELATED PROTEIN 2"/>
    <property type="match status" value="1"/>
</dbReference>
<dbReference type="CDD" id="cd00609">
    <property type="entry name" value="AAT_like"/>
    <property type="match status" value="1"/>
</dbReference>
<dbReference type="Gene3D" id="3.90.1150.10">
    <property type="entry name" value="Aspartate Aminotransferase, domain 1"/>
    <property type="match status" value="2"/>
</dbReference>
<dbReference type="PANTHER" id="PTHR43795">
    <property type="entry name" value="BIFUNCTIONAL ASPARTATE AMINOTRANSFERASE AND GLUTAMATE/ASPARTATE-PREPHENATE AMINOTRANSFERASE-RELATED"/>
    <property type="match status" value="1"/>
</dbReference>
<evidence type="ECO:0000313" key="6">
    <source>
        <dbReference type="Proteomes" id="UP001140206"/>
    </source>
</evidence>
<dbReference type="GO" id="GO:0008483">
    <property type="term" value="F:transaminase activity"/>
    <property type="evidence" value="ECO:0007669"/>
    <property type="project" value="UniProtKB-KW"/>
</dbReference>
<comment type="cofactor">
    <cofactor evidence="1">
        <name>pyridoxal 5'-phosphate</name>
        <dbReference type="ChEBI" id="CHEBI:597326"/>
    </cofactor>
</comment>
<organism evidence="5 6">
    <name type="scientific">Rhynchospora pubera</name>
    <dbReference type="NCBI Taxonomy" id="906938"/>
    <lineage>
        <taxon>Eukaryota</taxon>
        <taxon>Viridiplantae</taxon>
        <taxon>Streptophyta</taxon>
        <taxon>Embryophyta</taxon>
        <taxon>Tracheophyta</taxon>
        <taxon>Spermatophyta</taxon>
        <taxon>Magnoliopsida</taxon>
        <taxon>Liliopsida</taxon>
        <taxon>Poales</taxon>
        <taxon>Cyperaceae</taxon>
        <taxon>Cyperoideae</taxon>
        <taxon>Rhynchosporeae</taxon>
        <taxon>Rhynchospora</taxon>
    </lineage>
</organism>
<dbReference type="InterPro" id="IPR050478">
    <property type="entry name" value="Ethylene_sulfur-biosynth"/>
</dbReference>
<evidence type="ECO:0000259" key="4">
    <source>
        <dbReference type="Pfam" id="PF04864"/>
    </source>
</evidence>
<dbReference type="InterPro" id="IPR015421">
    <property type="entry name" value="PyrdxlP-dep_Trfase_major"/>
</dbReference>
<dbReference type="Proteomes" id="UP001140206">
    <property type="component" value="Chromosome 4"/>
</dbReference>
<dbReference type="InterPro" id="IPR006948">
    <property type="entry name" value="Alliinase_C"/>
</dbReference>
<comment type="similarity">
    <text evidence="2">Belongs to the alliinase family.</text>
</comment>
<gene>
    <name evidence="5" type="ORF">LUZ62_070953</name>
</gene>
<name>A0AAV8D0M7_9POAL</name>
<dbReference type="AlphaFoldDB" id="A0AAV8D0M7"/>
<dbReference type="Gene3D" id="3.40.640.10">
    <property type="entry name" value="Type I PLP-dependent aspartate aminotransferase-like (Major domain)"/>
    <property type="match status" value="1"/>
</dbReference>
<dbReference type="EMBL" id="JAMFTS010000004">
    <property type="protein sequence ID" value="KAJ4760578.1"/>
    <property type="molecule type" value="Genomic_DNA"/>
</dbReference>
<dbReference type="Gene3D" id="2.10.25.30">
    <property type="entry name" value="EGF-like, alliinase"/>
    <property type="match status" value="1"/>
</dbReference>
<evidence type="ECO:0000256" key="1">
    <source>
        <dbReference type="ARBA" id="ARBA00001933"/>
    </source>
</evidence>
<keyword evidence="3" id="KW-0663">Pyridoxal phosphate</keyword>
<feature type="domain" description="Alliinase C-terminal" evidence="4">
    <location>
        <begin position="341"/>
        <end position="410"/>
    </location>
</feature>
<keyword evidence="6" id="KW-1185">Reference proteome</keyword>
<dbReference type="SUPFAM" id="SSF53383">
    <property type="entry name" value="PLP-dependent transferases"/>
    <property type="match status" value="2"/>
</dbReference>
<evidence type="ECO:0000256" key="2">
    <source>
        <dbReference type="ARBA" id="ARBA00006312"/>
    </source>
</evidence>
<keyword evidence="5" id="KW-0032">Aminotransferase</keyword>
<dbReference type="InterPro" id="IPR037029">
    <property type="entry name" value="Alliinase_N_sf"/>
</dbReference>
<keyword evidence="5" id="KW-0808">Transferase</keyword>
<dbReference type="GO" id="GO:0016846">
    <property type="term" value="F:carbon-sulfur lyase activity"/>
    <property type="evidence" value="ECO:0007669"/>
    <property type="project" value="InterPro"/>
</dbReference>
<dbReference type="InterPro" id="IPR015424">
    <property type="entry name" value="PyrdxlP-dep_Trfase"/>
</dbReference>
<dbReference type="InterPro" id="IPR015422">
    <property type="entry name" value="PyrdxlP-dep_Trfase_small"/>
</dbReference>
<reference evidence="5" key="1">
    <citation type="submission" date="2022-08" db="EMBL/GenBank/DDBJ databases">
        <authorList>
            <person name="Marques A."/>
        </authorList>
    </citation>
    <scope>NUCLEOTIDE SEQUENCE</scope>
    <source>
        <strain evidence="5">RhyPub2mFocal</strain>
        <tissue evidence="5">Leaves</tissue>
    </source>
</reference>
<proteinExistence type="inferred from homology"/>
<evidence type="ECO:0000256" key="3">
    <source>
        <dbReference type="ARBA" id="ARBA00022898"/>
    </source>
</evidence>
<feature type="domain" description="Alliinase C-terminal" evidence="4">
    <location>
        <begin position="20"/>
        <end position="319"/>
    </location>
</feature>